<reference evidence="1 2" key="1">
    <citation type="submission" date="2020-10" db="EMBL/GenBank/DDBJ databases">
        <title>Sequencing the genomes of 1000 actinobacteria strains.</title>
        <authorList>
            <person name="Klenk H.-P."/>
        </authorList>
    </citation>
    <scope>NUCLEOTIDE SEQUENCE [LARGE SCALE GENOMIC DNA]</scope>
    <source>
        <strain evidence="1 2">DSM 43173</strain>
    </source>
</reference>
<name>A0ABR9MDK4_9ACTN</name>
<dbReference type="Proteomes" id="UP000633509">
    <property type="component" value="Unassembled WGS sequence"/>
</dbReference>
<keyword evidence="2" id="KW-1185">Reference proteome</keyword>
<evidence type="ECO:0000313" key="1">
    <source>
        <dbReference type="EMBL" id="MBE1590978.1"/>
    </source>
</evidence>
<comment type="caution">
    <text evidence="1">The sequence shown here is derived from an EMBL/GenBank/DDBJ whole genome shotgun (WGS) entry which is preliminary data.</text>
</comment>
<organism evidence="1 2">
    <name type="scientific">Nonomuraea angiospora</name>
    <dbReference type="NCBI Taxonomy" id="46172"/>
    <lineage>
        <taxon>Bacteria</taxon>
        <taxon>Bacillati</taxon>
        <taxon>Actinomycetota</taxon>
        <taxon>Actinomycetes</taxon>
        <taxon>Streptosporangiales</taxon>
        <taxon>Streptosporangiaceae</taxon>
        <taxon>Nonomuraea</taxon>
    </lineage>
</organism>
<evidence type="ECO:0000313" key="2">
    <source>
        <dbReference type="Proteomes" id="UP000633509"/>
    </source>
</evidence>
<proteinExistence type="predicted"/>
<sequence>MRMWVTEGELVEIGEAYAAERFVSWLKKYGEKELERTLREFVHSPWGHGGLGAGLLSDDKDLEALRDAVLERWEPIRAGG</sequence>
<dbReference type="EMBL" id="JADBEK010000001">
    <property type="protein sequence ID" value="MBE1590978.1"/>
    <property type="molecule type" value="Genomic_DNA"/>
</dbReference>
<dbReference type="RefSeq" id="WP_192790761.1">
    <property type="nucleotide sequence ID" value="NZ_JADBEK010000001.1"/>
</dbReference>
<gene>
    <name evidence="1" type="ORF">H4W80_009236</name>
</gene>
<accession>A0ABR9MDK4</accession>
<protein>
    <recommendedName>
        <fullName evidence="3">DUF2007 domain-containing protein</fullName>
    </recommendedName>
</protein>
<evidence type="ECO:0008006" key="3">
    <source>
        <dbReference type="Google" id="ProtNLM"/>
    </source>
</evidence>